<comment type="subunit">
    <text evidence="4">Monomer.</text>
</comment>
<dbReference type="InterPro" id="IPR054357">
    <property type="entry name" value="MFE-2_N"/>
</dbReference>
<dbReference type="SUPFAM" id="SSF54637">
    <property type="entry name" value="Thioesterase/thiol ester dehydrase-isomerase"/>
    <property type="match status" value="2"/>
</dbReference>
<dbReference type="Gene3D" id="3.40.50.720">
    <property type="entry name" value="NAD(P)-binding Rossmann-like Domain"/>
    <property type="match status" value="2"/>
</dbReference>
<evidence type="ECO:0000256" key="2">
    <source>
        <dbReference type="ARBA" id="ARBA00005005"/>
    </source>
</evidence>
<comment type="pathway">
    <text evidence="2">Lipid metabolism; fatty acid beta-oxidation.</text>
</comment>
<dbReference type="PRINTS" id="PR00081">
    <property type="entry name" value="GDHRDH"/>
</dbReference>
<dbReference type="PANTHER" id="PTHR45024">
    <property type="entry name" value="DEHYDROGENASES, SHORT CHAIN"/>
    <property type="match status" value="1"/>
</dbReference>
<dbReference type="InterPro" id="IPR020904">
    <property type="entry name" value="Sc_DH/Rdtase_CS"/>
</dbReference>
<dbReference type="InterPro" id="IPR002539">
    <property type="entry name" value="MaoC-like_dom"/>
</dbReference>
<sequence>MVAPAELRYDGKVVVVTGAGGGLGKQYALFFAERGASVVVNDLGGSFKGEGTSTKAADLVVNEIKSKGGKAVANYDSVEFGDRIIDTAVKAFGTVHILINNAGILRDISFKNMSDEDWDLIIKVHVTGSYKCAKAAWPYFRKQKYGRIINTASAAGLFGSFGQTNYSAAKLGMVGFTETLAKEGGKYNILSNVIAPIAASRMTQTVMPEEVLKNLKPEWVVPLVAVLVHDSNESENGSIFEVGAGHVSKIRWERAKGALLKTDDTMTPSAVIKKWPQVNDFSKPEYPTGPADFLGLLEAAGAQGPNEQGEPIDFKDKVVIVTGSGAGLGRSYALLFAKLGAKVVVNDLMNPDDVVNEIKKAGGIAVGDKHSVEDGDAVVKTAIDTFGTVHVVVNNAGILRDKSFAGMTDEQWHQVMNIHLRATYKVTKAAWPYFLKQKYGRVVNTTSTSGIYGNFGQANYATAKLGILGFSRALAREGAKYNILVNTIAPNAGTNMTRTIMPEEMVQAFKPDYVAPIVVALSSDKVPAPGTGGLYEVGSGWVGATRWQRSGGHGFPLTEKLTPEAVLAQWSKIINFDDGRADHPASPQDGLAKVMGNLGLAAPGKPKAKPAAKPNPTILSAIEKYKGKTGDGSKFVYDDKDVLLYNLGVGAKRTDLKWIFEGSDNFEVLPSFGVIPVFGAEPPFSYDEILPNFSPMMLLHGEQYLEVKQFPIPTSGTLISKPKLVEVVDKGAAAVVVTGTETTTADGKPLFYNEMTVFVRGSGGFGGAAKGADRGAATAANKPPARAPDAVVEEKTTEEQAALYRLSGDRNPLHVDPEFSKVGGFKVPILHGLCSFGISAKHLYEKFGAYKNIKVRFAGVVLPGQTLRTEMWKEGGKVIFQTKVVETGKLAIASGGAELLEGGKSKL</sequence>
<dbReference type="EMBL" id="ML119646">
    <property type="protein sequence ID" value="RPA87499.1"/>
    <property type="molecule type" value="Genomic_DNA"/>
</dbReference>
<keyword evidence="12" id="KW-0576">Peroxisome</keyword>
<dbReference type="OrthoDB" id="3592703at2759"/>
<keyword evidence="11" id="KW-0443">Lipid metabolism</keyword>
<comment type="catalytic activity">
    <reaction evidence="16">
        <text>a (3R)-3-hydroxyacyl-CoA = a (2E)-enoyl-CoA + H2O</text>
        <dbReference type="Rhea" id="RHEA:26526"/>
        <dbReference type="ChEBI" id="CHEBI:15377"/>
        <dbReference type="ChEBI" id="CHEBI:57319"/>
        <dbReference type="ChEBI" id="CHEBI:58856"/>
        <dbReference type="EC" id="4.2.1.119"/>
    </reaction>
</comment>
<dbReference type="GO" id="GO:0005777">
    <property type="term" value="C:peroxisome"/>
    <property type="evidence" value="ECO:0007669"/>
    <property type="project" value="UniProtKB-SubCell"/>
</dbReference>
<dbReference type="EC" id="4.2.1.119" evidence="6"/>
<dbReference type="EC" id="1.1.1.n12" evidence="5"/>
<dbReference type="FunFam" id="3.10.129.10:FF:000013">
    <property type="entry name" value="Peroxisomal multifunctional enzyme type 2"/>
    <property type="match status" value="1"/>
</dbReference>
<dbReference type="SUPFAM" id="SSF51735">
    <property type="entry name" value="NAD(P)-binding Rossmann-fold domains"/>
    <property type="match status" value="2"/>
</dbReference>
<dbReference type="PROSITE" id="PS00061">
    <property type="entry name" value="ADH_SHORT"/>
    <property type="match status" value="2"/>
</dbReference>
<evidence type="ECO:0000256" key="11">
    <source>
        <dbReference type="ARBA" id="ARBA00023098"/>
    </source>
</evidence>
<dbReference type="InterPro" id="IPR057326">
    <property type="entry name" value="KR_dom"/>
</dbReference>
<keyword evidence="23" id="KW-1185">Reference proteome</keyword>
<evidence type="ECO:0000256" key="3">
    <source>
        <dbReference type="ARBA" id="ARBA00006484"/>
    </source>
</evidence>
<evidence type="ECO:0000313" key="23">
    <source>
        <dbReference type="Proteomes" id="UP000275078"/>
    </source>
</evidence>
<evidence type="ECO:0000256" key="17">
    <source>
        <dbReference type="ARBA" id="ARBA00052025"/>
    </source>
</evidence>
<dbReference type="FunFam" id="3.40.50.720:FF:000185">
    <property type="entry name" value="peroxisomal multifunctional enzyme type 2"/>
    <property type="match status" value="1"/>
</dbReference>
<keyword evidence="10" id="KW-0560">Oxidoreductase</keyword>
<accession>A0A3N4INM2</accession>
<dbReference type="Pfam" id="PF22622">
    <property type="entry name" value="MFE-2_hydrat-2_N"/>
    <property type="match status" value="1"/>
</dbReference>
<dbReference type="SMART" id="SM00822">
    <property type="entry name" value="PKS_KR"/>
    <property type="match status" value="1"/>
</dbReference>
<dbReference type="GO" id="GO:0006635">
    <property type="term" value="P:fatty acid beta-oxidation"/>
    <property type="evidence" value="ECO:0007669"/>
    <property type="project" value="UniProtKB-UniPathway"/>
</dbReference>
<proteinExistence type="inferred from homology"/>
<gene>
    <name evidence="22" type="ORF">BJ508DRAFT_410266</name>
</gene>
<dbReference type="Pfam" id="PF00106">
    <property type="entry name" value="adh_short"/>
    <property type="match status" value="2"/>
</dbReference>
<keyword evidence="13" id="KW-0413">Isomerase</keyword>
<evidence type="ECO:0000256" key="16">
    <source>
        <dbReference type="ARBA" id="ARBA00029334"/>
    </source>
</evidence>
<evidence type="ECO:0000256" key="12">
    <source>
        <dbReference type="ARBA" id="ARBA00023140"/>
    </source>
</evidence>
<keyword evidence="8" id="KW-0276">Fatty acid metabolism</keyword>
<dbReference type="AlphaFoldDB" id="A0A3N4INM2"/>
<reference evidence="22 23" key="1">
    <citation type="journal article" date="2018" name="Nat. Ecol. Evol.">
        <title>Pezizomycetes genomes reveal the molecular basis of ectomycorrhizal truffle lifestyle.</title>
        <authorList>
            <person name="Murat C."/>
            <person name="Payen T."/>
            <person name="Noel B."/>
            <person name="Kuo A."/>
            <person name="Morin E."/>
            <person name="Chen J."/>
            <person name="Kohler A."/>
            <person name="Krizsan K."/>
            <person name="Balestrini R."/>
            <person name="Da Silva C."/>
            <person name="Montanini B."/>
            <person name="Hainaut M."/>
            <person name="Levati E."/>
            <person name="Barry K.W."/>
            <person name="Belfiori B."/>
            <person name="Cichocki N."/>
            <person name="Clum A."/>
            <person name="Dockter R.B."/>
            <person name="Fauchery L."/>
            <person name="Guy J."/>
            <person name="Iotti M."/>
            <person name="Le Tacon F."/>
            <person name="Lindquist E.A."/>
            <person name="Lipzen A."/>
            <person name="Malagnac F."/>
            <person name="Mello A."/>
            <person name="Molinier V."/>
            <person name="Miyauchi S."/>
            <person name="Poulain J."/>
            <person name="Riccioni C."/>
            <person name="Rubini A."/>
            <person name="Sitrit Y."/>
            <person name="Splivallo R."/>
            <person name="Traeger S."/>
            <person name="Wang M."/>
            <person name="Zifcakova L."/>
            <person name="Wipf D."/>
            <person name="Zambonelli A."/>
            <person name="Paolocci F."/>
            <person name="Nowrousian M."/>
            <person name="Ottonello S."/>
            <person name="Baldrian P."/>
            <person name="Spatafora J.W."/>
            <person name="Henrissat B."/>
            <person name="Nagy L.G."/>
            <person name="Aury J.M."/>
            <person name="Wincker P."/>
            <person name="Grigoriev I.V."/>
            <person name="Bonfante P."/>
            <person name="Martin F.M."/>
        </authorList>
    </citation>
    <scope>NUCLEOTIDE SEQUENCE [LARGE SCALE GENOMIC DNA]</scope>
    <source>
        <strain evidence="22 23">RN42</strain>
    </source>
</reference>
<dbReference type="Proteomes" id="UP000275078">
    <property type="component" value="Unassembled WGS sequence"/>
</dbReference>
<evidence type="ECO:0000256" key="19">
    <source>
        <dbReference type="ARBA" id="ARBA00073871"/>
    </source>
</evidence>
<evidence type="ECO:0000256" key="9">
    <source>
        <dbReference type="ARBA" id="ARBA00022857"/>
    </source>
</evidence>
<evidence type="ECO:0000256" key="7">
    <source>
        <dbReference type="ARBA" id="ARBA00022737"/>
    </source>
</evidence>
<dbReference type="PRINTS" id="PR00080">
    <property type="entry name" value="SDRFAMILY"/>
</dbReference>
<evidence type="ECO:0000256" key="6">
    <source>
        <dbReference type="ARBA" id="ARBA00013156"/>
    </source>
</evidence>
<dbReference type="GO" id="GO:0016491">
    <property type="term" value="F:oxidoreductase activity"/>
    <property type="evidence" value="ECO:0007669"/>
    <property type="project" value="UniProtKB-KW"/>
</dbReference>
<organism evidence="22 23">
    <name type="scientific">Ascobolus immersus RN42</name>
    <dbReference type="NCBI Taxonomy" id="1160509"/>
    <lineage>
        <taxon>Eukaryota</taxon>
        <taxon>Fungi</taxon>
        <taxon>Dikarya</taxon>
        <taxon>Ascomycota</taxon>
        <taxon>Pezizomycotina</taxon>
        <taxon>Pezizomycetes</taxon>
        <taxon>Pezizales</taxon>
        <taxon>Ascobolaceae</taxon>
        <taxon>Ascobolus</taxon>
    </lineage>
</organism>
<evidence type="ECO:0000256" key="1">
    <source>
        <dbReference type="ARBA" id="ARBA00004275"/>
    </source>
</evidence>
<keyword evidence="9" id="KW-0521">NADP</keyword>
<dbReference type="GO" id="GO:0018812">
    <property type="term" value="F:3-hydroxyacyl-CoA dehydratase activity"/>
    <property type="evidence" value="ECO:0007669"/>
    <property type="project" value="UniProtKB-EC"/>
</dbReference>
<dbReference type="STRING" id="1160509.A0A3N4INM2"/>
<evidence type="ECO:0000256" key="14">
    <source>
        <dbReference type="ARBA" id="ARBA00023239"/>
    </source>
</evidence>
<keyword evidence="15" id="KW-0511">Multifunctional enzyme</keyword>
<dbReference type="PANTHER" id="PTHR45024:SF2">
    <property type="entry name" value="SCP2 DOMAIN-CONTAINING PROTEIN"/>
    <property type="match status" value="1"/>
</dbReference>
<dbReference type="InterPro" id="IPR036291">
    <property type="entry name" value="NAD(P)-bd_dom_sf"/>
</dbReference>
<dbReference type="UniPathway" id="UPA00659"/>
<dbReference type="CDD" id="cd03448">
    <property type="entry name" value="HDE_HSD"/>
    <property type="match status" value="1"/>
</dbReference>
<dbReference type="Gene3D" id="3.10.129.10">
    <property type="entry name" value="Hotdog Thioesterase"/>
    <property type="match status" value="2"/>
</dbReference>
<keyword evidence="14" id="KW-0456">Lyase</keyword>
<dbReference type="InterPro" id="IPR051687">
    <property type="entry name" value="Peroxisomal_Beta-Oxidation"/>
</dbReference>
<comment type="subcellular location">
    <subcellularLocation>
        <location evidence="1">Peroxisome</location>
    </subcellularLocation>
</comment>
<dbReference type="InterPro" id="IPR002347">
    <property type="entry name" value="SDR_fam"/>
</dbReference>
<comment type="function">
    <text evidence="18">Second trifunctional enzyme acting on the beta-oxidation pathway for fatty acids, possessing hydratase-dehydrogenase-epimerase activities. Converts trans-2-enoyl-CoA via D-3-hydroxyacyl-CoA to 3-ketoacyl-CoA.</text>
</comment>
<evidence type="ECO:0000256" key="13">
    <source>
        <dbReference type="ARBA" id="ARBA00023235"/>
    </source>
</evidence>
<dbReference type="InterPro" id="IPR029069">
    <property type="entry name" value="HotDog_dom_sf"/>
</dbReference>
<feature type="domain" description="Ketoreductase" evidence="21">
    <location>
        <begin position="317"/>
        <end position="495"/>
    </location>
</feature>
<comment type="catalytic activity">
    <reaction evidence="17">
        <text>a (3R)-3-hydroxyacyl-CoA + NAD(+) = a 3-oxoacyl-CoA + NADH + H(+)</text>
        <dbReference type="Rhea" id="RHEA:32711"/>
        <dbReference type="ChEBI" id="CHEBI:15378"/>
        <dbReference type="ChEBI" id="CHEBI:57319"/>
        <dbReference type="ChEBI" id="CHEBI:57540"/>
        <dbReference type="ChEBI" id="CHEBI:57945"/>
        <dbReference type="ChEBI" id="CHEBI:90726"/>
        <dbReference type="EC" id="1.1.1.n12"/>
    </reaction>
</comment>
<evidence type="ECO:0000256" key="20">
    <source>
        <dbReference type="ARBA" id="ARBA00081853"/>
    </source>
</evidence>
<evidence type="ECO:0000256" key="15">
    <source>
        <dbReference type="ARBA" id="ARBA00023268"/>
    </source>
</evidence>
<dbReference type="CDD" id="cd05353">
    <property type="entry name" value="hydroxyacyl-CoA-like_DH_SDR_c-like"/>
    <property type="match status" value="2"/>
</dbReference>
<dbReference type="GO" id="GO:0016853">
    <property type="term" value="F:isomerase activity"/>
    <property type="evidence" value="ECO:0007669"/>
    <property type="project" value="UniProtKB-KW"/>
</dbReference>
<evidence type="ECO:0000256" key="18">
    <source>
        <dbReference type="ARBA" id="ARBA00055743"/>
    </source>
</evidence>
<evidence type="ECO:0000256" key="5">
    <source>
        <dbReference type="ARBA" id="ARBA00012456"/>
    </source>
</evidence>
<protein>
    <recommendedName>
        <fullName evidence="19">Peroxisomal hydratase-dehydrogenase-epimerase</fullName>
        <ecNumber evidence="5">1.1.1.n12</ecNumber>
        <ecNumber evidence="6">4.2.1.119</ecNumber>
    </recommendedName>
    <alternativeName>
        <fullName evidence="20">Multifunctional beta-oxidation protein</fullName>
    </alternativeName>
</protein>
<keyword evidence="7" id="KW-0677">Repeat</keyword>
<dbReference type="FunFam" id="3.40.50.720:FF:000410">
    <property type="entry name" value="Peroxisomal multifunctional beta-oxidation protein"/>
    <property type="match status" value="1"/>
</dbReference>
<dbReference type="Pfam" id="PF01575">
    <property type="entry name" value="MaoC_dehydratas"/>
    <property type="match status" value="1"/>
</dbReference>
<evidence type="ECO:0000256" key="4">
    <source>
        <dbReference type="ARBA" id="ARBA00011245"/>
    </source>
</evidence>
<evidence type="ECO:0000256" key="8">
    <source>
        <dbReference type="ARBA" id="ARBA00022832"/>
    </source>
</evidence>
<name>A0A3N4INM2_ASCIM</name>
<evidence type="ECO:0000259" key="21">
    <source>
        <dbReference type="SMART" id="SM00822"/>
    </source>
</evidence>
<evidence type="ECO:0000313" key="22">
    <source>
        <dbReference type="EMBL" id="RPA87499.1"/>
    </source>
</evidence>
<comment type="similarity">
    <text evidence="3">Belongs to the short-chain dehydrogenases/reductases (SDR) family.</text>
</comment>
<evidence type="ECO:0000256" key="10">
    <source>
        <dbReference type="ARBA" id="ARBA00023002"/>
    </source>
</evidence>